<proteinExistence type="predicted"/>
<dbReference type="AlphaFoldDB" id="A0A9N9MIM3"/>
<evidence type="ECO:0000313" key="2">
    <source>
        <dbReference type="Proteomes" id="UP001152799"/>
    </source>
</evidence>
<keyword evidence="2" id="KW-1185">Reference proteome</keyword>
<dbReference type="OrthoDB" id="8195376at2759"/>
<name>A0A9N9MIM3_9CUCU</name>
<sequence>MPCRKKEDTADIGALLGNKLKSIGHSIASNQDEIKALENSFIEKLNKMQNMLENLLDNQRISNNTTGNVSAIAGGSTSENEEIIEQIFLFIYLIFNLCPSKLTDPCANCYQRCLTDHIIATIADPEVRRKCRLLPDTASIDEVMKICEQEERAYDEEQKSRIINKIDEKIFTNKKKCYRCNNGWHQDINTCAA</sequence>
<protein>
    <submittedName>
        <fullName evidence="1">Uncharacterized protein</fullName>
    </submittedName>
</protein>
<organism evidence="1 2">
    <name type="scientific">Ceutorhynchus assimilis</name>
    <name type="common">cabbage seed weevil</name>
    <dbReference type="NCBI Taxonomy" id="467358"/>
    <lineage>
        <taxon>Eukaryota</taxon>
        <taxon>Metazoa</taxon>
        <taxon>Ecdysozoa</taxon>
        <taxon>Arthropoda</taxon>
        <taxon>Hexapoda</taxon>
        <taxon>Insecta</taxon>
        <taxon>Pterygota</taxon>
        <taxon>Neoptera</taxon>
        <taxon>Endopterygota</taxon>
        <taxon>Coleoptera</taxon>
        <taxon>Polyphaga</taxon>
        <taxon>Cucujiformia</taxon>
        <taxon>Curculionidae</taxon>
        <taxon>Ceutorhynchinae</taxon>
        <taxon>Ceutorhynchus</taxon>
    </lineage>
</organism>
<evidence type="ECO:0000313" key="1">
    <source>
        <dbReference type="EMBL" id="CAG9765042.1"/>
    </source>
</evidence>
<dbReference type="Proteomes" id="UP001152799">
    <property type="component" value="Chromosome 2"/>
</dbReference>
<reference evidence="1" key="1">
    <citation type="submission" date="2022-01" db="EMBL/GenBank/DDBJ databases">
        <authorList>
            <person name="King R."/>
        </authorList>
    </citation>
    <scope>NUCLEOTIDE SEQUENCE</scope>
</reference>
<gene>
    <name evidence="1" type="ORF">CEUTPL_LOCUS5661</name>
</gene>
<dbReference type="EMBL" id="OU892278">
    <property type="protein sequence ID" value="CAG9765042.1"/>
    <property type="molecule type" value="Genomic_DNA"/>
</dbReference>
<accession>A0A9N9MIM3</accession>